<accession>A0AAD7UF90</accession>
<dbReference type="GO" id="GO:0042973">
    <property type="term" value="F:glucan endo-1,3-beta-D-glucosidase activity"/>
    <property type="evidence" value="ECO:0007669"/>
    <property type="project" value="UniProtKB-EC"/>
</dbReference>
<evidence type="ECO:0000256" key="6">
    <source>
        <dbReference type="ARBA" id="ARBA00023295"/>
    </source>
</evidence>
<dbReference type="GO" id="GO:0052861">
    <property type="term" value="F:endo-1,3(4)-beta-glucanase activity"/>
    <property type="evidence" value="ECO:0007669"/>
    <property type="project" value="InterPro"/>
</dbReference>
<gene>
    <name evidence="11" type="ORF">CTAYLR_000226</name>
</gene>
<evidence type="ECO:0000259" key="9">
    <source>
        <dbReference type="Pfam" id="PF03639"/>
    </source>
</evidence>
<name>A0AAD7UF90_9STRA</name>
<dbReference type="Pfam" id="PF03639">
    <property type="entry name" value="Glyco_hydro_81"/>
    <property type="match status" value="1"/>
</dbReference>
<keyword evidence="4" id="KW-0378">Hydrolase</keyword>
<comment type="similarity">
    <text evidence="2">Belongs to the glycosyl hydrolase 81 family.</text>
</comment>
<keyword evidence="8" id="KW-0624">Polysaccharide degradation</keyword>
<dbReference type="GO" id="GO:0000272">
    <property type="term" value="P:polysaccharide catabolic process"/>
    <property type="evidence" value="ECO:0007669"/>
    <property type="project" value="UniProtKB-KW"/>
</dbReference>
<dbReference type="Pfam" id="PF17652">
    <property type="entry name" value="Glyco_hydro81C"/>
    <property type="match status" value="1"/>
</dbReference>
<evidence type="ECO:0000256" key="8">
    <source>
        <dbReference type="ARBA" id="ARBA00023326"/>
    </source>
</evidence>
<evidence type="ECO:0000259" key="10">
    <source>
        <dbReference type="Pfam" id="PF17652"/>
    </source>
</evidence>
<keyword evidence="7" id="KW-0961">Cell wall biogenesis/degradation</keyword>
<dbReference type="GO" id="GO:0071555">
    <property type="term" value="P:cell wall organization"/>
    <property type="evidence" value="ECO:0007669"/>
    <property type="project" value="UniProtKB-KW"/>
</dbReference>
<keyword evidence="12" id="KW-1185">Reference proteome</keyword>
<keyword evidence="5" id="KW-0119">Carbohydrate metabolism</keyword>
<proteinExistence type="inferred from homology"/>
<dbReference type="InterPro" id="IPR040451">
    <property type="entry name" value="GH81_N"/>
</dbReference>
<feature type="domain" description="Glycosyl hydrolase family 81 N-terminal" evidence="9">
    <location>
        <begin position="220"/>
        <end position="376"/>
    </location>
</feature>
<comment type="catalytic activity">
    <reaction evidence="1">
        <text>Hydrolysis of (1-&gt;3)-beta-D-glucosidic linkages in (1-&gt;3)-beta-D-glucans.</text>
        <dbReference type="EC" id="3.2.1.39"/>
    </reaction>
</comment>
<evidence type="ECO:0000256" key="5">
    <source>
        <dbReference type="ARBA" id="ARBA00023277"/>
    </source>
</evidence>
<keyword evidence="6" id="KW-0326">Glycosidase</keyword>
<dbReference type="InterPro" id="IPR005200">
    <property type="entry name" value="Endo-beta-glucanase"/>
</dbReference>
<dbReference type="EC" id="3.2.1.39" evidence="3"/>
<comment type="caution">
    <text evidence="11">The sequence shown here is derived from an EMBL/GenBank/DDBJ whole genome shotgun (WGS) entry which is preliminary data.</text>
</comment>
<evidence type="ECO:0000256" key="1">
    <source>
        <dbReference type="ARBA" id="ARBA00000382"/>
    </source>
</evidence>
<reference evidence="11" key="1">
    <citation type="submission" date="2023-01" db="EMBL/GenBank/DDBJ databases">
        <title>Metagenome sequencing of chrysophaentin producing Chrysophaeum taylorii.</title>
        <authorList>
            <person name="Davison J."/>
            <person name="Bewley C."/>
        </authorList>
    </citation>
    <scope>NUCLEOTIDE SEQUENCE</scope>
    <source>
        <strain evidence="11">NIES-1699</strain>
    </source>
</reference>
<sequence>MAAVRNGLGVAGSYVLAPGGVRPPWERATHPLALDPRWGKVSAPRATNAWWTNLVVGDAASVATPYAVRVKGRMVEVGYGPPRRVVSRKAVSDPFAADVAIGFEDDDAGRSAARLVAADPLTATVEIDAPTRTILRRHRRKCVARFARGSPYVTLEFVGDGRDAVVLTSSSGVASVEADAAGPTDASCAAHAGCAGLGGDCCPTAKGVFLDCCVAKDDATGNKFWVVLGDGTRWRVYASREATLARHGKRVTIEDAGGGAFVGVLRAVVVPARRGADEELVRSLDSYATAYAVGSTVAWRIDGDVATLRFDWRVQGDGTFVALALPHHVASFSSNATTYDPALGGIWTSVKGDLAAVVGPTWETTEKLSKISWFAPRKSRDSTAVEILVQADVKGLDKGTDEPRLAAYLGVYSAGKRAARFAGIAVAAAAVGLDDEARVAAEATLRAVAPWLDPATRLLVYDTTYGGVCTRAGLDDSRADFGNGYYNDHHFHYGYLAYAAAVALKLLGPQSFVHHPATRRRRRRLETTDTLAAAAAETLAGRALATLVADVASDEPTAFFPFARHKDFYDGHSWASGLFAMADGRSQESVSEAANCYYAVSLLGDALDDARARDFARLLLALELRAAKTYWHIYSSPSIYPAPFSSTNLIAAVVGASDVSASTWFADGPAYAHLVNALPFSPVTEDLLAPRAYVAAAADDVAASLFHSEDALGPWHSLYIEMRAVVDPAAATRDVLGLALDDDPTLDATQSLSAMMYWATTRPPPDEATDDDIMGTAPAAAAAAPWLKDNFGNASSATEKFPALACAANPKCVNLGLRHGNCCPTPDGTMLWCCDST</sequence>
<dbReference type="PANTHER" id="PTHR31983:SF0">
    <property type="entry name" value="GLUCAN ENDO-1,3-BETA-D-GLUCOSIDASE 2"/>
    <property type="match status" value="1"/>
</dbReference>
<evidence type="ECO:0000256" key="7">
    <source>
        <dbReference type="ARBA" id="ARBA00023316"/>
    </source>
</evidence>
<dbReference type="AlphaFoldDB" id="A0AAD7UF90"/>
<protein>
    <recommendedName>
        <fullName evidence="3">glucan endo-1,3-beta-D-glucosidase</fullName>
        <ecNumber evidence="3">3.2.1.39</ecNumber>
    </recommendedName>
</protein>
<dbReference type="Proteomes" id="UP001230188">
    <property type="component" value="Unassembled WGS sequence"/>
</dbReference>
<evidence type="ECO:0000313" key="12">
    <source>
        <dbReference type="Proteomes" id="UP001230188"/>
    </source>
</evidence>
<dbReference type="PANTHER" id="PTHR31983">
    <property type="entry name" value="ENDO-1,3(4)-BETA-GLUCANASE 1"/>
    <property type="match status" value="1"/>
</dbReference>
<evidence type="ECO:0000256" key="4">
    <source>
        <dbReference type="ARBA" id="ARBA00022801"/>
    </source>
</evidence>
<dbReference type="Gene3D" id="2.70.98.30">
    <property type="entry name" value="Golgi alpha-mannosidase II, domain 4"/>
    <property type="match status" value="1"/>
</dbReference>
<evidence type="ECO:0000313" key="11">
    <source>
        <dbReference type="EMBL" id="KAJ8603808.1"/>
    </source>
</evidence>
<organism evidence="11 12">
    <name type="scientific">Chrysophaeum taylorii</name>
    <dbReference type="NCBI Taxonomy" id="2483200"/>
    <lineage>
        <taxon>Eukaryota</taxon>
        <taxon>Sar</taxon>
        <taxon>Stramenopiles</taxon>
        <taxon>Ochrophyta</taxon>
        <taxon>Pelagophyceae</taxon>
        <taxon>Pelagomonadales</taxon>
        <taxon>Pelagomonadaceae</taxon>
        <taxon>Chrysophaeum</taxon>
    </lineage>
</organism>
<dbReference type="PROSITE" id="PS52008">
    <property type="entry name" value="GH81"/>
    <property type="match status" value="1"/>
</dbReference>
<evidence type="ECO:0000256" key="2">
    <source>
        <dbReference type="ARBA" id="ARBA00010730"/>
    </source>
</evidence>
<dbReference type="InterPro" id="IPR040720">
    <property type="entry name" value="GH81_C"/>
</dbReference>
<evidence type="ECO:0000256" key="3">
    <source>
        <dbReference type="ARBA" id="ARBA00012780"/>
    </source>
</evidence>
<dbReference type="EMBL" id="JAQMWT010000344">
    <property type="protein sequence ID" value="KAJ8603808.1"/>
    <property type="molecule type" value="Genomic_DNA"/>
</dbReference>
<feature type="domain" description="Glycosyl hydrolase family 81 C-terminal" evidence="10">
    <location>
        <begin position="410"/>
        <end position="736"/>
    </location>
</feature>